<dbReference type="EMBL" id="HBUF01234232">
    <property type="protein sequence ID" value="CAG6674571.1"/>
    <property type="molecule type" value="Transcribed_RNA"/>
</dbReference>
<evidence type="ECO:0000313" key="1">
    <source>
        <dbReference type="EMBL" id="CAG6674571.1"/>
    </source>
</evidence>
<reference evidence="1" key="1">
    <citation type="submission" date="2021-05" db="EMBL/GenBank/DDBJ databases">
        <authorList>
            <person name="Alioto T."/>
            <person name="Alioto T."/>
            <person name="Gomez Garrido J."/>
        </authorList>
    </citation>
    <scope>NUCLEOTIDE SEQUENCE</scope>
</reference>
<organism evidence="1">
    <name type="scientific">Cacopsylla melanoneura</name>
    <dbReference type="NCBI Taxonomy" id="428564"/>
    <lineage>
        <taxon>Eukaryota</taxon>
        <taxon>Metazoa</taxon>
        <taxon>Ecdysozoa</taxon>
        <taxon>Arthropoda</taxon>
        <taxon>Hexapoda</taxon>
        <taxon>Insecta</taxon>
        <taxon>Pterygota</taxon>
        <taxon>Neoptera</taxon>
        <taxon>Paraneoptera</taxon>
        <taxon>Hemiptera</taxon>
        <taxon>Sternorrhyncha</taxon>
        <taxon>Psylloidea</taxon>
        <taxon>Psyllidae</taxon>
        <taxon>Psyllinae</taxon>
        <taxon>Cacopsylla</taxon>
    </lineage>
</organism>
<dbReference type="AlphaFoldDB" id="A0A8D8SRC0"/>
<name>A0A8D8SRC0_9HEMI</name>
<accession>A0A8D8SRC0</accession>
<dbReference type="SUPFAM" id="SSF53474">
    <property type="entry name" value="alpha/beta-Hydrolases"/>
    <property type="match status" value="1"/>
</dbReference>
<dbReference type="InterPro" id="IPR029058">
    <property type="entry name" value="AB_hydrolase_fold"/>
</dbReference>
<proteinExistence type="predicted"/>
<dbReference type="Gene3D" id="3.40.50.1820">
    <property type="entry name" value="alpha/beta hydrolase"/>
    <property type="match status" value="1"/>
</dbReference>
<dbReference type="PANTHER" id="PTHR11005">
    <property type="entry name" value="LYSOSOMAL ACID LIPASE-RELATED"/>
    <property type="match status" value="1"/>
</dbReference>
<sequence length="149" mass="17113">MTSGLASTQTQKDSVMRMMTKFPAGTSLNVIKQQVNNLREGGFRPLTYGRKKNLRLYGTTMPQDYPIGKIKIPTAIYYSCCNDFLSSRKDAKQLKNKLTSVVKYYSVPDKMFNHGDFLWAKDGYKLLYRDTILLIDEYTSAPYRSKLPI</sequence>
<protein>
    <submittedName>
        <fullName evidence="1">Lipase 1</fullName>
    </submittedName>
</protein>